<keyword evidence="6" id="KW-1185">Reference proteome</keyword>
<feature type="domain" description="Kringle" evidence="5">
    <location>
        <begin position="28"/>
        <end position="134"/>
    </location>
</feature>
<dbReference type="KEGG" id="foc:113204839"/>
<organism evidence="6 7">
    <name type="scientific">Frankliniella occidentalis</name>
    <name type="common">Western flower thrips</name>
    <name type="synonym">Euthrips occidentalis</name>
    <dbReference type="NCBI Taxonomy" id="133901"/>
    <lineage>
        <taxon>Eukaryota</taxon>
        <taxon>Metazoa</taxon>
        <taxon>Ecdysozoa</taxon>
        <taxon>Arthropoda</taxon>
        <taxon>Hexapoda</taxon>
        <taxon>Insecta</taxon>
        <taxon>Pterygota</taxon>
        <taxon>Neoptera</taxon>
        <taxon>Paraneoptera</taxon>
        <taxon>Thysanoptera</taxon>
        <taxon>Terebrantia</taxon>
        <taxon>Thripoidea</taxon>
        <taxon>Thripidae</taxon>
        <taxon>Frankliniella</taxon>
    </lineage>
</organism>
<evidence type="ECO:0000256" key="2">
    <source>
        <dbReference type="ARBA" id="ARBA00023157"/>
    </source>
</evidence>
<sequence length="834" mass="90993">MRALFLLLTCVIAAAQKLDLNSCKLSHSGVDYRGSISKSFSGPRCRFWDSRKARNERITDVDFPDGSRKAATNRCRNPTGSLAHDMVPVHLINSLGGISSLTRPSLVGPGQHLGPWCYTKDPSVVSDICEVPLCAAKECRLTGAGMEYAGEVARSSSGQPCLEWAGISKYRRDNPGVLSKLTGRLFPDASVRWAGRKCRNPDAWAGGPWCYVKTGAAGKRVARAHCDVPVCEPRNCTVFTTYEEATHSDYTELAGVTPSFRFAVKLWDPADWKTASARLSFSLLTGPASGRQQLDRKTGFELVLSNRNTHFTGFERDAEKVPGLLNAANWTDLRVTWGDEYLSLLKEGQKKPILVQDFPSAKRGRGGRVEVRAYALSGRHVQWGVPACGDDCPVHTASAETFSRLWQVRQSPTGPSAQVFVRSRRPVCLLFRGAPTAETPDLRVCVDDGNNSYVAYRRGADANVLRLKQVSSGKLLSWWSWRELSVTLSSSTGLLSVWARSLSGPGVAVLETEVPEDVRGPQWFGVAPLLGVALFTLFCVPKDPGPPMPPECHRPGVRMVTEHSPRFEVLHSHWTIYAQSMAPYSGKEWTTATGLPCLPWSAPDLQLPDELRDDAVFPDGSREAALDRCRNVGRATPYCYAASAPGQDGDEGAAGPPGPWPCAVRECRAAHCRLAGTANDYMGTRNVSRSGLPCRPWAVAAPASLGNGSLYPEQDIQEASNFCRNPSRSVAGAWCFTEGANNLTADLCDIRDCAKPEECTIIYRGGASETGGGGLYILPTWRMARLDFSLKVCHRGERCESRTACRVSARMEHCGCKTEFSGLIGEPGKRRSRA</sequence>
<dbReference type="AlphaFoldDB" id="A0A9C6XBJ2"/>
<comment type="caution">
    <text evidence="3">Lacks conserved residue(s) required for the propagation of feature annotation.</text>
</comment>
<evidence type="ECO:0000256" key="4">
    <source>
        <dbReference type="SAM" id="SignalP"/>
    </source>
</evidence>
<feature type="non-terminal residue" evidence="7">
    <location>
        <position position="834"/>
    </location>
</feature>
<dbReference type="SUPFAM" id="SSF57440">
    <property type="entry name" value="Kringle-like"/>
    <property type="match status" value="4"/>
</dbReference>
<keyword evidence="4" id="KW-0732">Signal</keyword>
<dbReference type="OrthoDB" id="1915767at2759"/>
<dbReference type="Pfam" id="PF00051">
    <property type="entry name" value="Kringle"/>
    <property type="match status" value="2"/>
</dbReference>
<dbReference type="RefSeq" id="XP_052132603.1">
    <property type="nucleotide sequence ID" value="XM_052276643.1"/>
</dbReference>
<dbReference type="PROSITE" id="PS00021">
    <property type="entry name" value="KRINGLE_1"/>
    <property type="match status" value="1"/>
</dbReference>
<dbReference type="Gene3D" id="2.40.20.10">
    <property type="entry name" value="Plasminogen Kringle 4"/>
    <property type="match status" value="4"/>
</dbReference>
<feature type="domain" description="Kringle" evidence="5">
    <location>
        <begin position="141"/>
        <end position="231"/>
    </location>
</feature>
<accession>A0A9C6XBJ2</accession>
<dbReference type="Proteomes" id="UP000504606">
    <property type="component" value="Unplaced"/>
</dbReference>
<dbReference type="InterPro" id="IPR038178">
    <property type="entry name" value="Kringle_sf"/>
</dbReference>
<dbReference type="InterPro" id="IPR050759">
    <property type="entry name" value="Serine_protease_kringle"/>
</dbReference>
<gene>
    <name evidence="7" type="primary">LOC113204839</name>
</gene>
<feature type="domain" description="Kringle" evidence="5">
    <location>
        <begin position="676"/>
        <end position="753"/>
    </location>
</feature>
<dbReference type="InterPro" id="IPR018056">
    <property type="entry name" value="Kringle_CS"/>
</dbReference>
<keyword evidence="1 3" id="KW-0420">Kringle</keyword>
<proteinExistence type="predicted"/>
<evidence type="ECO:0000259" key="5">
    <source>
        <dbReference type="PROSITE" id="PS50070"/>
    </source>
</evidence>
<evidence type="ECO:0000313" key="7">
    <source>
        <dbReference type="RefSeq" id="XP_052132603.1"/>
    </source>
</evidence>
<dbReference type="SMART" id="SM00130">
    <property type="entry name" value="KR"/>
    <property type="match status" value="3"/>
</dbReference>
<reference evidence="7" key="1">
    <citation type="submission" date="2025-08" db="UniProtKB">
        <authorList>
            <consortium name="RefSeq"/>
        </authorList>
    </citation>
    <scope>IDENTIFICATION</scope>
    <source>
        <tissue evidence="7">Whole organism</tissue>
    </source>
</reference>
<evidence type="ECO:0000313" key="6">
    <source>
        <dbReference type="Proteomes" id="UP000504606"/>
    </source>
</evidence>
<dbReference type="PANTHER" id="PTHR24261:SF7">
    <property type="entry name" value="KRINGLE DOMAIN-CONTAINING PROTEIN"/>
    <property type="match status" value="1"/>
</dbReference>
<evidence type="ECO:0000256" key="1">
    <source>
        <dbReference type="ARBA" id="ARBA00022572"/>
    </source>
</evidence>
<dbReference type="InterPro" id="IPR000001">
    <property type="entry name" value="Kringle"/>
</dbReference>
<dbReference type="PROSITE" id="PS50070">
    <property type="entry name" value="KRINGLE_2"/>
    <property type="match status" value="3"/>
</dbReference>
<name>A0A9C6XBJ2_FRAOC</name>
<evidence type="ECO:0000256" key="3">
    <source>
        <dbReference type="PROSITE-ProRule" id="PRU00121"/>
    </source>
</evidence>
<keyword evidence="2" id="KW-1015">Disulfide bond</keyword>
<dbReference type="PANTHER" id="PTHR24261">
    <property type="entry name" value="PLASMINOGEN-RELATED"/>
    <property type="match status" value="1"/>
</dbReference>
<feature type="signal peptide" evidence="4">
    <location>
        <begin position="1"/>
        <end position="15"/>
    </location>
</feature>
<dbReference type="GeneID" id="113204839"/>
<feature type="chain" id="PRO_5038734582" evidence="4">
    <location>
        <begin position="16"/>
        <end position="834"/>
    </location>
</feature>
<protein>
    <submittedName>
        <fullName evidence="7">Uncharacterized protein LOC113204839</fullName>
    </submittedName>
</protein>
<dbReference type="InterPro" id="IPR013806">
    <property type="entry name" value="Kringle-like"/>
</dbReference>